<keyword evidence="5" id="KW-0418">Kinase</keyword>
<dbReference type="RefSeq" id="WP_219334835.1">
    <property type="nucleotide sequence ID" value="NZ_FOGP01000001.1"/>
</dbReference>
<dbReference type="Pfam" id="PF00367">
    <property type="entry name" value="PTS_EIIB"/>
    <property type="match status" value="1"/>
</dbReference>
<dbReference type="GO" id="GO:0009401">
    <property type="term" value="P:phosphoenolpyruvate-dependent sugar phosphotransferase system"/>
    <property type="evidence" value="ECO:0007669"/>
    <property type="project" value="UniProtKB-KW"/>
</dbReference>
<protein>
    <submittedName>
        <fullName evidence="8">PTS system, beta-glucosides-specific IIC component</fullName>
    </submittedName>
</protein>
<evidence type="ECO:0000256" key="5">
    <source>
        <dbReference type="ARBA" id="ARBA00022777"/>
    </source>
</evidence>
<keyword evidence="1" id="KW-0813">Transport</keyword>
<dbReference type="GO" id="GO:0016301">
    <property type="term" value="F:kinase activity"/>
    <property type="evidence" value="ECO:0007669"/>
    <property type="project" value="UniProtKB-KW"/>
</dbReference>
<evidence type="ECO:0000256" key="1">
    <source>
        <dbReference type="ARBA" id="ARBA00022448"/>
    </source>
</evidence>
<feature type="domain" description="PTS EIIB type-1" evidence="7">
    <location>
        <begin position="6"/>
        <end position="86"/>
    </location>
</feature>
<dbReference type="PROSITE" id="PS51098">
    <property type="entry name" value="PTS_EIIB_TYPE_1"/>
    <property type="match status" value="1"/>
</dbReference>
<organism evidence="8 9">
    <name type="scientific">Parafannyhessea umbonata</name>
    <dbReference type="NCBI Taxonomy" id="604330"/>
    <lineage>
        <taxon>Bacteria</taxon>
        <taxon>Bacillati</taxon>
        <taxon>Actinomycetota</taxon>
        <taxon>Coriobacteriia</taxon>
        <taxon>Coriobacteriales</taxon>
        <taxon>Atopobiaceae</taxon>
        <taxon>Parafannyhessea</taxon>
    </lineage>
</organism>
<evidence type="ECO:0000256" key="3">
    <source>
        <dbReference type="ARBA" id="ARBA00022679"/>
    </source>
</evidence>
<name>A0A1H9NGJ1_9ACTN</name>
<reference evidence="9" key="1">
    <citation type="submission" date="2016-10" db="EMBL/GenBank/DDBJ databases">
        <authorList>
            <person name="Varghese N."/>
            <person name="Submissions S."/>
        </authorList>
    </citation>
    <scope>NUCLEOTIDE SEQUENCE [LARGE SCALE GENOMIC DNA]</scope>
    <source>
        <strain evidence="9">KHGC19</strain>
    </source>
</reference>
<proteinExistence type="predicted"/>
<evidence type="ECO:0000259" key="7">
    <source>
        <dbReference type="PROSITE" id="PS51098"/>
    </source>
</evidence>
<gene>
    <name evidence="8" type="ORF">SAMN05216446_0465</name>
</gene>
<keyword evidence="2" id="KW-0762">Sugar transport</keyword>
<dbReference type="InterPro" id="IPR036878">
    <property type="entry name" value="Glu_permease_IIB"/>
</dbReference>
<keyword evidence="3" id="KW-0808">Transferase</keyword>
<dbReference type="GO" id="GO:0008982">
    <property type="term" value="F:protein-N(PI)-phosphohistidine-sugar phosphotransferase activity"/>
    <property type="evidence" value="ECO:0007669"/>
    <property type="project" value="InterPro"/>
</dbReference>
<feature type="active site" description="Phosphocysteine intermediate; for EIIB activity" evidence="6">
    <location>
        <position position="28"/>
    </location>
</feature>
<dbReference type="Proteomes" id="UP000199128">
    <property type="component" value="Unassembled WGS sequence"/>
</dbReference>
<dbReference type="InterPro" id="IPR001996">
    <property type="entry name" value="PTS_IIB_1"/>
</dbReference>
<dbReference type="PANTHER" id="PTHR30175">
    <property type="entry name" value="PHOSPHOTRANSFERASE SYSTEM TRANSPORT PROTEIN"/>
    <property type="match status" value="1"/>
</dbReference>
<evidence type="ECO:0000256" key="2">
    <source>
        <dbReference type="ARBA" id="ARBA00022597"/>
    </source>
</evidence>
<evidence type="ECO:0000256" key="6">
    <source>
        <dbReference type="PROSITE-ProRule" id="PRU00421"/>
    </source>
</evidence>
<accession>A0A1H9NGJ1</accession>
<dbReference type="PANTHER" id="PTHR30175:SF1">
    <property type="entry name" value="PTS SYSTEM ARBUTIN-, CELLOBIOSE-, AND SALICIN-SPECIFIC EIIBC COMPONENT-RELATED"/>
    <property type="match status" value="1"/>
</dbReference>
<evidence type="ECO:0000313" key="8">
    <source>
        <dbReference type="EMBL" id="SER35066.1"/>
    </source>
</evidence>
<evidence type="ECO:0000256" key="4">
    <source>
        <dbReference type="ARBA" id="ARBA00022683"/>
    </source>
</evidence>
<dbReference type="InterPro" id="IPR018113">
    <property type="entry name" value="PTrfase_EIIB_Cys"/>
</dbReference>
<dbReference type="InterPro" id="IPR050558">
    <property type="entry name" value="PTS_Sugar-Specific_Components"/>
</dbReference>
<dbReference type="AlphaFoldDB" id="A0A1H9NGJ1"/>
<dbReference type="EMBL" id="FOGP01000001">
    <property type="protein sequence ID" value="SER35066.1"/>
    <property type="molecule type" value="Genomic_DNA"/>
</dbReference>
<keyword evidence="4" id="KW-0598">Phosphotransferase system</keyword>
<dbReference type="Gene3D" id="3.30.1360.60">
    <property type="entry name" value="Glucose permease domain IIB"/>
    <property type="match status" value="1"/>
</dbReference>
<dbReference type="SUPFAM" id="SSF55604">
    <property type="entry name" value="Glucose permease domain IIB"/>
    <property type="match status" value="1"/>
</dbReference>
<evidence type="ECO:0000313" key="9">
    <source>
        <dbReference type="Proteomes" id="UP000199128"/>
    </source>
</evidence>
<sequence length="86" mass="9669">MVKDYTELAKTIIGLVGGRWIINSVAHCITRLRVRPKDESKADDEKLQATRDVIKVMHAQGQYQVVVGQVVDNPITVRNSPSRIEL</sequence>